<feature type="non-terminal residue" evidence="6">
    <location>
        <position position="105"/>
    </location>
</feature>
<evidence type="ECO:0000256" key="3">
    <source>
        <dbReference type="ARBA" id="ARBA00022989"/>
    </source>
</evidence>
<dbReference type="PANTHER" id="PTHR46561:SF11">
    <property type="entry name" value="SERPENTINE RECEPTOR CLASS ALPHA_BETA-14"/>
    <property type="match status" value="1"/>
</dbReference>
<feature type="transmembrane region" description="Helical" evidence="5">
    <location>
        <begin position="28"/>
        <end position="48"/>
    </location>
</feature>
<dbReference type="GO" id="GO:0016020">
    <property type="term" value="C:membrane"/>
    <property type="evidence" value="ECO:0007669"/>
    <property type="project" value="UniProtKB-SubCell"/>
</dbReference>
<evidence type="ECO:0000256" key="2">
    <source>
        <dbReference type="ARBA" id="ARBA00022692"/>
    </source>
</evidence>
<sequence>MEETIAYTSSNSLHLLCRTRRNLMHKSLTLLLDMHCFWTLVFNVGWLVNSSMTLHAHISMRKPSDIMVHARTCILRRAPEIMGVYGSLFSQMAMAAERYRASTIL</sequence>
<evidence type="ECO:0008006" key="8">
    <source>
        <dbReference type="Google" id="ProtNLM"/>
    </source>
</evidence>
<evidence type="ECO:0000256" key="5">
    <source>
        <dbReference type="SAM" id="Phobius"/>
    </source>
</evidence>
<evidence type="ECO:0000313" key="7">
    <source>
        <dbReference type="Proteomes" id="UP001328107"/>
    </source>
</evidence>
<accession>A0AAN5CKV3</accession>
<keyword evidence="7" id="KW-1185">Reference proteome</keyword>
<reference evidence="7" key="1">
    <citation type="submission" date="2022-10" db="EMBL/GenBank/DDBJ databases">
        <title>Genome assembly of Pristionchus species.</title>
        <authorList>
            <person name="Yoshida K."/>
            <person name="Sommer R.J."/>
        </authorList>
    </citation>
    <scope>NUCLEOTIDE SEQUENCE [LARGE SCALE GENOMIC DNA]</scope>
    <source>
        <strain evidence="7">RS5460</strain>
    </source>
</reference>
<organism evidence="6 7">
    <name type="scientific">Pristionchus mayeri</name>
    <dbReference type="NCBI Taxonomy" id="1317129"/>
    <lineage>
        <taxon>Eukaryota</taxon>
        <taxon>Metazoa</taxon>
        <taxon>Ecdysozoa</taxon>
        <taxon>Nematoda</taxon>
        <taxon>Chromadorea</taxon>
        <taxon>Rhabditida</taxon>
        <taxon>Rhabditina</taxon>
        <taxon>Diplogasteromorpha</taxon>
        <taxon>Diplogasteroidea</taxon>
        <taxon>Neodiplogasteridae</taxon>
        <taxon>Pristionchus</taxon>
    </lineage>
</organism>
<comment type="caution">
    <text evidence="6">The sequence shown here is derived from an EMBL/GenBank/DDBJ whole genome shotgun (WGS) entry which is preliminary data.</text>
</comment>
<protein>
    <recommendedName>
        <fullName evidence="8">G protein-coupled receptor</fullName>
    </recommendedName>
</protein>
<dbReference type="PANTHER" id="PTHR46561">
    <property type="entry name" value="SERPENTINE RECEPTOR, CLASS AB (CLASS A-LIKE)-RELATED"/>
    <property type="match status" value="1"/>
</dbReference>
<dbReference type="InterPro" id="IPR053286">
    <property type="entry name" value="Nematode_rcpt-like_srab"/>
</dbReference>
<keyword evidence="4 5" id="KW-0472">Membrane</keyword>
<keyword evidence="3 5" id="KW-1133">Transmembrane helix</keyword>
<evidence type="ECO:0000256" key="4">
    <source>
        <dbReference type="ARBA" id="ARBA00023136"/>
    </source>
</evidence>
<dbReference type="AlphaFoldDB" id="A0AAN5CKV3"/>
<dbReference type="Pfam" id="PF10292">
    <property type="entry name" value="7TM_GPCR_Srab"/>
    <property type="match status" value="1"/>
</dbReference>
<dbReference type="Proteomes" id="UP001328107">
    <property type="component" value="Unassembled WGS sequence"/>
</dbReference>
<keyword evidence="2 5" id="KW-0812">Transmembrane</keyword>
<evidence type="ECO:0000256" key="1">
    <source>
        <dbReference type="ARBA" id="ARBA00004141"/>
    </source>
</evidence>
<comment type="subcellular location">
    <subcellularLocation>
        <location evidence="1">Membrane</location>
        <topology evidence="1">Multi-pass membrane protein</topology>
    </subcellularLocation>
</comment>
<gene>
    <name evidence="6" type="ORF">PMAYCL1PPCAC_16418</name>
</gene>
<proteinExistence type="predicted"/>
<dbReference type="InterPro" id="IPR019408">
    <property type="entry name" value="7TM_GPCR_serpentine_rcpt_Srab"/>
</dbReference>
<dbReference type="EMBL" id="BTRK01000004">
    <property type="protein sequence ID" value="GMR46223.1"/>
    <property type="molecule type" value="Genomic_DNA"/>
</dbReference>
<evidence type="ECO:0000313" key="6">
    <source>
        <dbReference type="EMBL" id="GMR46223.1"/>
    </source>
</evidence>
<name>A0AAN5CKV3_9BILA</name>